<feature type="binding site" evidence="3">
    <location>
        <position position="649"/>
    </location>
    <ligand>
        <name>ATP</name>
        <dbReference type="ChEBI" id="CHEBI:30616"/>
    </ligand>
</feature>
<sequence length="875" mass="100499">MDELLNPLFESLVHPLFTSCKQEDPNLKYDMPVIIVAGKNHVGKSTLCAHLMNEFNIRPTAYNLSDDVEIEDEEDSNDSSCDDQDEDESFSSKFFQISVPGEVQKYFILYKSHHESPLHAVGNSHPSSSSSGARGRDQELFYMEAFQNNDDQYYPVGAVYSFREVHKIKSYLERLDSESVSLVTITCPKSFSSLLRKGMMLVDCCGNECDSCTRDKFDRFINHGPLPSSARKIILYVVSRDTIGSKDKVFLESIREHEPFLIVNQADGLKDLQEVRNEVEAKLETYFHESCPHYLQQLKSRIYFHSCIDDSITHRVYMDIFRQAAIFALKSLEQFAESRKKSLLRDIDVMNGSATTEKTEHDYLQFTQKFDQMVQDQIVYCKSHMESVEVKDMIKNKVKTNFEKLLELDGETFTATISTSKLLDRESKKIKKSTIGAEYLQEIYRYIDKQTWYEILNEVQHITLPFINNTYTLVGQYFKFDTNLTLKQDKEHSFTWSAVNYIMKLTATVRYLAAKFIQRTLSSDNIKHISQDHIENMDWSQVPSVIESLIKNFQAAVTAKANEEKQLVQEKCKTKILHASSLSEKHVDGQMNSLAFMMHVGNVVNLISYYNFKEQRIDGSYLKIIRHVGGGSFGNVYHATIGKESVAVKHIEKEKLNDNVFHEIYNLMTLNHNNIVKMKGILLFSQPGLILDGEETKVNWNRLCHKQEDIHSVLIIMEYGGENLDVYLKKNLLLDKKTKLEILIQIGEAILHCHNHEILHRDVKLNNLLIDNNSVVRLCDFGFSKALSFASGSFLGTSPFPPEMNAGNTYGKSVDIFKFGEIIMRVWNGDTVSPTNTNHPVNALGMQCQDLLPEKRPTMEQALKRLKTIHETDYR</sequence>
<protein>
    <recommendedName>
        <fullName evidence="4">Protein kinase domain-containing protein</fullName>
    </recommendedName>
</protein>
<accession>A0AA88GBJ0</accession>
<dbReference type="Proteomes" id="UP000816034">
    <property type="component" value="Unassembled WGS sequence"/>
</dbReference>
<dbReference type="RefSeq" id="XP_044541934.1">
    <property type="nucleotide sequence ID" value="XM_044689063.1"/>
</dbReference>
<comment type="caution">
    <text evidence="5">The sequence shown here is derived from an EMBL/GenBank/DDBJ whole genome shotgun (WGS) entry which is preliminary data.</text>
</comment>
<dbReference type="Gene3D" id="1.10.510.10">
    <property type="entry name" value="Transferase(Phosphotransferase) domain 1"/>
    <property type="match status" value="1"/>
</dbReference>
<dbReference type="EMBL" id="PYSW02000068">
    <property type="protein sequence ID" value="KAG2372759.1"/>
    <property type="molecule type" value="Genomic_DNA"/>
</dbReference>
<evidence type="ECO:0000256" key="1">
    <source>
        <dbReference type="ARBA" id="ARBA00022741"/>
    </source>
</evidence>
<gene>
    <name evidence="5" type="ORF">C9374_013211</name>
</gene>
<name>A0AA88GBJ0_NAELO</name>
<dbReference type="SUPFAM" id="SSF52540">
    <property type="entry name" value="P-loop containing nucleoside triphosphate hydrolases"/>
    <property type="match status" value="1"/>
</dbReference>
<organism evidence="5 6">
    <name type="scientific">Naegleria lovaniensis</name>
    <name type="common">Amoeba</name>
    <dbReference type="NCBI Taxonomy" id="51637"/>
    <lineage>
        <taxon>Eukaryota</taxon>
        <taxon>Discoba</taxon>
        <taxon>Heterolobosea</taxon>
        <taxon>Tetramitia</taxon>
        <taxon>Eutetramitia</taxon>
        <taxon>Vahlkampfiidae</taxon>
        <taxon>Naegleria</taxon>
    </lineage>
</organism>
<dbReference type="SMART" id="SM00220">
    <property type="entry name" value="S_TKc"/>
    <property type="match status" value="1"/>
</dbReference>
<dbReference type="PROSITE" id="PS00107">
    <property type="entry name" value="PROTEIN_KINASE_ATP"/>
    <property type="match status" value="1"/>
</dbReference>
<evidence type="ECO:0000313" key="6">
    <source>
        <dbReference type="Proteomes" id="UP000816034"/>
    </source>
</evidence>
<evidence type="ECO:0000256" key="3">
    <source>
        <dbReference type="PROSITE-ProRule" id="PRU10141"/>
    </source>
</evidence>
<evidence type="ECO:0000313" key="5">
    <source>
        <dbReference type="EMBL" id="KAG2372759.1"/>
    </source>
</evidence>
<dbReference type="InterPro" id="IPR051681">
    <property type="entry name" value="Ser/Thr_Kinases-Pseudokinases"/>
</dbReference>
<dbReference type="InterPro" id="IPR027417">
    <property type="entry name" value="P-loop_NTPase"/>
</dbReference>
<dbReference type="InterPro" id="IPR011009">
    <property type="entry name" value="Kinase-like_dom_sf"/>
</dbReference>
<dbReference type="SUPFAM" id="SSF56112">
    <property type="entry name" value="Protein kinase-like (PK-like)"/>
    <property type="match status" value="1"/>
</dbReference>
<dbReference type="PROSITE" id="PS50011">
    <property type="entry name" value="PROTEIN_KINASE_DOM"/>
    <property type="match status" value="1"/>
</dbReference>
<dbReference type="GO" id="GO:0004674">
    <property type="term" value="F:protein serine/threonine kinase activity"/>
    <property type="evidence" value="ECO:0007669"/>
    <property type="project" value="TreeGrafter"/>
</dbReference>
<keyword evidence="1 3" id="KW-0547">Nucleotide-binding</keyword>
<dbReference type="InterPro" id="IPR017441">
    <property type="entry name" value="Protein_kinase_ATP_BS"/>
</dbReference>
<dbReference type="AlphaFoldDB" id="A0AA88GBJ0"/>
<keyword evidence="2 3" id="KW-0067">ATP-binding</keyword>
<dbReference type="Pfam" id="PF00069">
    <property type="entry name" value="Pkinase"/>
    <property type="match status" value="1"/>
</dbReference>
<dbReference type="InterPro" id="IPR008271">
    <property type="entry name" value="Ser/Thr_kinase_AS"/>
</dbReference>
<reference evidence="5 6" key="1">
    <citation type="journal article" date="2018" name="BMC Genomics">
        <title>The genome of Naegleria lovaniensis, the basis for a comparative approach to unravel pathogenicity factors of the human pathogenic amoeba N. fowleri.</title>
        <authorList>
            <person name="Liechti N."/>
            <person name="Schurch N."/>
            <person name="Bruggmann R."/>
            <person name="Wittwer M."/>
        </authorList>
    </citation>
    <scope>NUCLEOTIDE SEQUENCE [LARGE SCALE GENOMIC DNA]</scope>
    <source>
        <strain evidence="5 6">ATCC 30569</strain>
    </source>
</reference>
<dbReference type="GeneID" id="68105664"/>
<evidence type="ECO:0000256" key="2">
    <source>
        <dbReference type="ARBA" id="ARBA00022840"/>
    </source>
</evidence>
<dbReference type="PROSITE" id="PS00108">
    <property type="entry name" value="PROTEIN_KINASE_ST"/>
    <property type="match status" value="1"/>
</dbReference>
<dbReference type="InterPro" id="IPR000719">
    <property type="entry name" value="Prot_kinase_dom"/>
</dbReference>
<dbReference type="Gene3D" id="3.30.200.20">
    <property type="entry name" value="Phosphorylase Kinase, domain 1"/>
    <property type="match status" value="1"/>
</dbReference>
<feature type="domain" description="Protein kinase" evidence="4">
    <location>
        <begin position="622"/>
        <end position="875"/>
    </location>
</feature>
<dbReference type="GO" id="GO:0005524">
    <property type="term" value="F:ATP binding"/>
    <property type="evidence" value="ECO:0007669"/>
    <property type="project" value="UniProtKB-UniRule"/>
</dbReference>
<dbReference type="PANTHER" id="PTHR44329">
    <property type="entry name" value="SERINE/THREONINE-PROTEIN KINASE TNNI3K-RELATED"/>
    <property type="match status" value="1"/>
</dbReference>
<proteinExistence type="predicted"/>
<evidence type="ECO:0000259" key="4">
    <source>
        <dbReference type="PROSITE" id="PS50011"/>
    </source>
</evidence>
<keyword evidence="6" id="KW-1185">Reference proteome</keyword>
<dbReference type="Gene3D" id="3.40.50.300">
    <property type="entry name" value="P-loop containing nucleotide triphosphate hydrolases"/>
    <property type="match status" value="1"/>
</dbReference>